<dbReference type="InterPro" id="IPR020084">
    <property type="entry name" value="NUDIX_hydrolase_CS"/>
</dbReference>
<dbReference type="Pfam" id="PF00293">
    <property type="entry name" value="NUDIX"/>
    <property type="match status" value="1"/>
</dbReference>
<name>A0A1G6ILW7_9BACT</name>
<dbReference type="EC" id="3.6.1.22" evidence="2"/>
<dbReference type="AlphaFoldDB" id="A0A1G6ILW7"/>
<sequence length="279" mass="32109">MLHNIEPHTFNNSFLENATEQEDDYILCYKENSILLLQAEHDFVIPRRRDFDEPFSDATHYLFSLDGVPCFLLKEYGGSNAAFVYHDHQFLRTMPNRELSYIGAVGFHFHLWQDEHKFCSRCGTKTTFKKSERAILCPACELTVYPKISPAIIVAITCGNKILLAKGTHYKFNFYSLVAGYSDIGETLEQTVVREVKEEVGIEIKNLRYYASQPWPFSSSMMIGFFAEADDKQPIVIDTNEIHDAQWYSRDALPETPGNISIAGEMIELFRQGKHERLL</sequence>
<reference evidence="8 9" key="1">
    <citation type="submission" date="2016-09" db="EMBL/GenBank/DDBJ databases">
        <authorList>
            <person name="Capua I."/>
            <person name="De Benedictis P."/>
            <person name="Joannis T."/>
            <person name="Lombin L.H."/>
            <person name="Cattoli G."/>
        </authorList>
    </citation>
    <scope>NUCLEOTIDE SEQUENCE [LARGE SCALE GENOMIC DNA]</scope>
    <source>
        <strain evidence="8 9">A7P-90m</strain>
    </source>
</reference>
<dbReference type="GO" id="GO:0016787">
    <property type="term" value="F:hydrolase activity"/>
    <property type="evidence" value="ECO:0007669"/>
    <property type="project" value="UniProtKB-KW"/>
</dbReference>
<dbReference type="Pfam" id="PF09297">
    <property type="entry name" value="Zn_ribbon_NUD"/>
    <property type="match status" value="1"/>
</dbReference>
<keyword evidence="6" id="KW-0520">NAD</keyword>
<dbReference type="InterPro" id="IPR015797">
    <property type="entry name" value="NUDIX_hydrolase-like_dom_sf"/>
</dbReference>
<dbReference type="Proteomes" id="UP000199452">
    <property type="component" value="Unassembled WGS sequence"/>
</dbReference>
<evidence type="ECO:0000256" key="1">
    <source>
        <dbReference type="ARBA" id="ARBA00001946"/>
    </source>
</evidence>
<evidence type="ECO:0000256" key="4">
    <source>
        <dbReference type="ARBA" id="ARBA00022801"/>
    </source>
</evidence>
<dbReference type="InterPro" id="IPR000086">
    <property type="entry name" value="NUDIX_hydrolase_dom"/>
</dbReference>
<evidence type="ECO:0000256" key="5">
    <source>
        <dbReference type="ARBA" id="ARBA00022842"/>
    </source>
</evidence>
<dbReference type="NCBIfam" id="NF001299">
    <property type="entry name" value="PRK00241.1"/>
    <property type="match status" value="1"/>
</dbReference>
<feature type="domain" description="Nudix hydrolase" evidence="7">
    <location>
        <begin position="146"/>
        <end position="274"/>
    </location>
</feature>
<comment type="cofactor">
    <cofactor evidence="1">
        <name>Mg(2+)</name>
        <dbReference type="ChEBI" id="CHEBI:18420"/>
    </cofactor>
</comment>
<evidence type="ECO:0000256" key="6">
    <source>
        <dbReference type="ARBA" id="ARBA00023027"/>
    </source>
</evidence>
<gene>
    <name evidence="8" type="ORF">SAMN05216323_101647</name>
</gene>
<dbReference type="OrthoDB" id="9787476at2"/>
<dbReference type="GO" id="GO:0046872">
    <property type="term" value="F:metal ion binding"/>
    <property type="evidence" value="ECO:0007669"/>
    <property type="project" value="UniProtKB-KW"/>
</dbReference>
<protein>
    <recommendedName>
        <fullName evidence="2">NAD(+) diphosphatase</fullName>
        <ecNumber evidence="2">3.6.1.22</ecNumber>
    </recommendedName>
</protein>
<keyword evidence="9" id="KW-1185">Reference proteome</keyword>
<dbReference type="InterPro" id="IPR015376">
    <property type="entry name" value="Znr_NADH_PPase"/>
</dbReference>
<dbReference type="PANTHER" id="PTHR11383">
    <property type="entry name" value="NUCLEOSIDE DIPHOSPHATE-LINKED MOIETY X MOTIF 13"/>
    <property type="match status" value="1"/>
</dbReference>
<dbReference type="SUPFAM" id="SSF55811">
    <property type="entry name" value="Nudix"/>
    <property type="match status" value="1"/>
</dbReference>
<dbReference type="PROSITE" id="PS00893">
    <property type="entry name" value="NUDIX_BOX"/>
    <property type="match status" value="1"/>
</dbReference>
<dbReference type="InterPro" id="IPR049734">
    <property type="entry name" value="NudC-like_C"/>
</dbReference>
<dbReference type="STRING" id="1640674.SAMN05216323_101647"/>
<dbReference type="PROSITE" id="PS51462">
    <property type="entry name" value="NUDIX"/>
    <property type="match status" value="1"/>
</dbReference>
<dbReference type="EMBL" id="FMYP01000016">
    <property type="protein sequence ID" value="SDC07421.1"/>
    <property type="molecule type" value="Genomic_DNA"/>
</dbReference>
<dbReference type="PANTHER" id="PTHR11383:SF3">
    <property type="entry name" value="NAD(P)H PYROPHOSPHATASE NUDT13, MITOCHONDRIAL"/>
    <property type="match status" value="1"/>
</dbReference>
<evidence type="ECO:0000256" key="2">
    <source>
        <dbReference type="ARBA" id="ARBA00012381"/>
    </source>
</evidence>
<evidence type="ECO:0000313" key="8">
    <source>
        <dbReference type="EMBL" id="SDC07421.1"/>
    </source>
</evidence>
<dbReference type="Gene3D" id="3.90.79.20">
    <property type="match status" value="1"/>
</dbReference>
<organism evidence="8 9">
    <name type="scientific">Williamwhitmania taraxaci</name>
    <dbReference type="NCBI Taxonomy" id="1640674"/>
    <lineage>
        <taxon>Bacteria</taxon>
        <taxon>Pseudomonadati</taxon>
        <taxon>Bacteroidota</taxon>
        <taxon>Bacteroidia</taxon>
        <taxon>Bacteroidales</taxon>
        <taxon>Williamwhitmaniaceae</taxon>
        <taxon>Williamwhitmania</taxon>
    </lineage>
</organism>
<keyword evidence="4" id="KW-0378">Hydrolase</keyword>
<dbReference type="CDD" id="cd03429">
    <property type="entry name" value="NUDIX_NADH_pyrophosphatase_Nudt13"/>
    <property type="match status" value="1"/>
</dbReference>
<keyword evidence="3" id="KW-0479">Metal-binding</keyword>
<evidence type="ECO:0000313" key="9">
    <source>
        <dbReference type="Proteomes" id="UP000199452"/>
    </source>
</evidence>
<dbReference type="Gene3D" id="3.90.79.10">
    <property type="entry name" value="Nucleoside Triphosphate Pyrophosphohydrolase"/>
    <property type="match status" value="1"/>
</dbReference>
<dbReference type="RefSeq" id="WP_092437002.1">
    <property type="nucleotide sequence ID" value="NZ_FMYP01000016.1"/>
</dbReference>
<evidence type="ECO:0000259" key="7">
    <source>
        <dbReference type="PROSITE" id="PS51462"/>
    </source>
</evidence>
<evidence type="ECO:0000256" key="3">
    <source>
        <dbReference type="ARBA" id="ARBA00022723"/>
    </source>
</evidence>
<keyword evidence="5" id="KW-0460">Magnesium</keyword>
<accession>A0A1G6ILW7</accession>
<proteinExistence type="predicted"/>